<dbReference type="Gene3D" id="2.60.120.560">
    <property type="entry name" value="Exo-inulinase, domain 1"/>
    <property type="match status" value="1"/>
</dbReference>
<dbReference type="EC" id="3.2.1.26" evidence="2"/>
<name>A0ABD5UX11_9EURY</name>
<evidence type="ECO:0000256" key="4">
    <source>
        <dbReference type="ARBA" id="ARBA00023295"/>
    </source>
</evidence>
<evidence type="ECO:0000313" key="7">
    <source>
        <dbReference type="EMBL" id="MFC6903713.1"/>
    </source>
</evidence>
<dbReference type="InterPro" id="IPR029062">
    <property type="entry name" value="Class_I_gatase-like"/>
</dbReference>
<organism evidence="7 8">
    <name type="scientific">Halalkalicoccus tibetensis</name>
    <dbReference type="NCBI Taxonomy" id="175632"/>
    <lineage>
        <taxon>Archaea</taxon>
        <taxon>Methanobacteriati</taxon>
        <taxon>Methanobacteriota</taxon>
        <taxon>Stenosarchaea group</taxon>
        <taxon>Halobacteria</taxon>
        <taxon>Halobacteriales</taxon>
        <taxon>Halococcaceae</taxon>
        <taxon>Halalkalicoccus</taxon>
    </lineage>
</organism>
<dbReference type="Pfam" id="PF00251">
    <property type="entry name" value="Glyco_hydro_32N"/>
    <property type="match status" value="1"/>
</dbReference>
<evidence type="ECO:0000256" key="2">
    <source>
        <dbReference type="ARBA" id="ARBA00012758"/>
    </source>
</evidence>
<dbReference type="SUPFAM" id="SSF75005">
    <property type="entry name" value="Arabinanase/levansucrase/invertase"/>
    <property type="match status" value="1"/>
</dbReference>
<evidence type="ECO:0000256" key="1">
    <source>
        <dbReference type="ARBA" id="ARBA00009902"/>
    </source>
</evidence>
<evidence type="ECO:0000259" key="6">
    <source>
        <dbReference type="Pfam" id="PF08244"/>
    </source>
</evidence>
<dbReference type="SUPFAM" id="SSF52317">
    <property type="entry name" value="Class I glutamine amidotransferase-like"/>
    <property type="match status" value="1"/>
</dbReference>
<dbReference type="Pfam" id="PF08244">
    <property type="entry name" value="Glyco_hydro_32C"/>
    <property type="match status" value="1"/>
</dbReference>
<comment type="caution">
    <text evidence="7">The sequence shown here is derived from an EMBL/GenBank/DDBJ whole genome shotgun (WGS) entry which is preliminary data.</text>
</comment>
<sequence>MFENAASVGLLHVGERSPEQRAAHEWCGAAAAAADPVDLAAGSVDLARYDVLWWHRTETVGAVDPDAREAIRSYLRDGGGLLLSLQALTAVPALGIDPVGPDAVGVEDPAEPIGYLAKCLHADHPVFEGFDDLRIHTADPGEQPYARYVEVLPECGEVLSALVHGPDDAVRDLPLVSWNEGDGRVIGAGSALTFDDPIEEAAATARSRLVGNVLDVLADGEVPSRPHSGGELAAFRERIAEPARPAYHLTPPANWLNDPNGLIRWNGRYHVFYQYNPAGPMHGTIHWGHATSEDLVHWEDEPVALSPSPDGPDRDGCWSGCAIDDGGTATILYTGGRGPVQLPCRATATDPELRTWAKDPDNPVIDEAPEDVVGSEHWEAEFRDHCIWYADGLWHHLIGSGITDAGGAVFYYTSPDLREWEYVGPLLVGDGETGAMWECPELLDLGDRDLLHVSNYEEVVYFLGEFTDNEFHPDERGLLDYGDFYAPQSLFEDDRSLTWGWLTEARDESAQWDAGWSGALSLPRELTYEDGHLRQRPAPDLEGLREAHTRREVDLEAEAYRLDVDGRHLELDATIHIGDAVEIELAVLESPDGVERTPIRVTDGELVVERETSSLDERVTTTPQRMPIDDLEGPIELRAFVDGSVLELFVNERRCLTSRVYPTREDSVGVSLAAHGGSARVELDAWTLGSAWDTGATAGRKRDPPVADR</sequence>
<gene>
    <name evidence="7" type="ORF">ACFQGH_00715</name>
</gene>
<evidence type="ECO:0000256" key="3">
    <source>
        <dbReference type="ARBA" id="ARBA00022801"/>
    </source>
</evidence>
<comment type="similarity">
    <text evidence="1">Belongs to the glycosyl hydrolase 32 family.</text>
</comment>
<proteinExistence type="inferred from homology"/>
<dbReference type="Gene3D" id="2.115.10.20">
    <property type="entry name" value="Glycosyl hydrolase domain, family 43"/>
    <property type="match status" value="1"/>
</dbReference>
<dbReference type="SUPFAM" id="SSF49899">
    <property type="entry name" value="Concanavalin A-like lectins/glucanases"/>
    <property type="match status" value="1"/>
</dbReference>
<keyword evidence="3" id="KW-0378">Hydrolase</keyword>
<dbReference type="InterPro" id="IPR013320">
    <property type="entry name" value="ConA-like_dom_sf"/>
</dbReference>
<dbReference type="GO" id="GO:0004564">
    <property type="term" value="F:beta-fructofuranosidase activity"/>
    <property type="evidence" value="ECO:0007669"/>
    <property type="project" value="UniProtKB-EC"/>
</dbReference>
<dbReference type="AlphaFoldDB" id="A0ABD5UX11"/>
<keyword evidence="4" id="KW-0326">Glycosidase</keyword>
<protein>
    <recommendedName>
        <fullName evidence="2">beta-fructofuranosidase</fullName>
        <ecNumber evidence="2">3.2.1.26</ecNumber>
    </recommendedName>
</protein>
<dbReference type="PANTHER" id="PTHR43101:SF1">
    <property type="entry name" value="BETA-FRUCTOSIDASE"/>
    <property type="match status" value="1"/>
</dbReference>
<feature type="domain" description="Glycosyl hydrolase family 32 C-terminal" evidence="6">
    <location>
        <begin position="542"/>
        <end position="686"/>
    </location>
</feature>
<dbReference type="InterPro" id="IPR018053">
    <property type="entry name" value="Glyco_hydro_32_AS"/>
</dbReference>
<reference evidence="7 8" key="1">
    <citation type="journal article" date="2019" name="Int. J. Syst. Evol. Microbiol.">
        <title>The Global Catalogue of Microorganisms (GCM) 10K type strain sequencing project: providing services to taxonomists for standard genome sequencing and annotation.</title>
        <authorList>
            <consortium name="The Broad Institute Genomics Platform"/>
            <consortium name="The Broad Institute Genome Sequencing Center for Infectious Disease"/>
            <person name="Wu L."/>
            <person name="Ma J."/>
        </authorList>
    </citation>
    <scope>NUCLEOTIDE SEQUENCE [LARGE SCALE GENOMIC DNA]</scope>
    <source>
        <strain evidence="7 8">CGMCC 1.3240</strain>
    </source>
</reference>
<dbReference type="RefSeq" id="WP_340602204.1">
    <property type="nucleotide sequence ID" value="NZ_JBBMXV010000001.1"/>
</dbReference>
<dbReference type="SMART" id="SM00640">
    <property type="entry name" value="Glyco_32"/>
    <property type="match status" value="1"/>
</dbReference>
<dbReference type="Proteomes" id="UP001596312">
    <property type="component" value="Unassembled WGS sequence"/>
</dbReference>
<dbReference type="InterPro" id="IPR013189">
    <property type="entry name" value="Glyco_hydro_32_C"/>
</dbReference>
<evidence type="ECO:0000259" key="5">
    <source>
        <dbReference type="Pfam" id="PF00251"/>
    </source>
</evidence>
<evidence type="ECO:0000313" key="8">
    <source>
        <dbReference type="Proteomes" id="UP001596312"/>
    </source>
</evidence>
<dbReference type="CDD" id="cd08996">
    <property type="entry name" value="GH32_FFase"/>
    <property type="match status" value="1"/>
</dbReference>
<dbReference type="PROSITE" id="PS00609">
    <property type="entry name" value="GLYCOSYL_HYDROL_F32"/>
    <property type="match status" value="1"/>
</dbReference>
<feature type="domain" description="Glycosyl hydrolase family 32 N-terminal" evidence="5">
    <location>
        <begin position="248"/>
        <end position="537"/>
    </location>
</feature>
<dbReference type="InterPro" id="IPR001362">
    <property type="entry name" value="Glyco_hydro_32"/>
</dbReference>
<accession>A0ABD5UX11</accession>
<dbReference type="InterPro" id="IPR023296">
    <property type="entry name" value="Glyco_hydro_beta-prop_sf"/>
</dbReference>
<dbReference type="InterPro" id="IPR051214">
    <property type="entry name" value="GH32_Enzymes"/>
</dbReference>
<dbReference type="EMBL" id="JBHSXQ010000001">
    <property type="protein sequence ID" value="MFC6903713.1"/>
    <property type="molecule type" value="Genomic_DNA"/>
</dbReference>
<dbReference type="InterPro" id="IPR013148">
    <property type="entry name" value="Glyco_hydro_32_N"/>
</dbReference>
<dbReference type="PANTHER" id="PTHR43101">
    <property type="entry name" value="BETA-FRUCTOSIDASE"/>
    <property type="match status" value="1"/>
</dbReference>
<keyword evidence="8" id="KW-1185">Reference proteome</keyword>